<gene>
    <name evidence="1" type="ordered locus">Marpi_0839</name>
</gene>
<evidence type="ECO:0000313" key="1">
    <source>
        <dbReference type="EMBL" id="AEX85255.1"/>
    </source>
</evidence>
<sequence>MKIPQIIKLPEDILQYRKKDKVLLLSPEKAGAIVLNDIEYKIFCEFLN</sequence>
<evidence type="ECO:0000313" key="2">
    <source>
        <dbReference type="Proteomes" id="UP000007161"/>
    </source>
</evidence>
<dbReference type="EMBL" id="CP003257">
    <property type="protein sequence ID" value="AEX85255.1"/>
    <property type="molecule type" value="Genomic_DNA"/>
</dbReference>
<dbReference type="Proteomes" id="UP000007161">
    <property type="component" value="Chromosome"/>
</dbReference>
<protein>
    <submittedName>
        <fullName evidence="1">Uncharacterized protein</fullName>
    </submittedName>
</protein>
<dbReference type="KEGG" id="mpz:Marpi_0839"/>
<keyword evidence="2" id="KW-1185">Reference proteome</keyword>
<reference evidence="1 2" key="1">
    <citation type="journal article" date="2012" name="J. Bacteriol.">
        <title>Complete Genome Sequence of the Thermophilic, Piezophilic, Heterotrophic Bacterium Marinitoga piezophila KA3.</title>
        <authorList>
            <person name="Lucas S."/>
            <person name="Han J."/>
            <person name="Lapidus A."/>
            <person name="Cheng J.F."/>
            <person name="Goodwin L.A."/>
            <person name="Pitluck S."/>
            <person name="Peters L."/>
            <person name="Mikhailova N."/>
            <person name="Teshima H."/>
            <person name="Detter J.C."/>
            <person name="Han C."/>
            <person name="Tapia R."/>
            <person name="Land M."/>
            <person name="Hauser L."/>
            <person name="Kyrpides N.C."/>
            <person name="Ivanova N."/>
            <person name="Pagani I."/>
            <person name="Vannier P."/>
            <person name="Oger P."/>
            <person name="Bartlett D.H."/>
            <person name="Noll K.M."/>
            <person name="Woyke T."/>
            <person name="Jebbar M."/>
        </authorList>
    </citation>
    <scope>NUCLEOTIDE SEQUENCE [LARGE SCALE GENOMIC DNA]</scope>
    <source>
        <strain evidence="2">DSM 14283 / JCM 11233 / KA3</strain>
    </source>
</reference>
<accession>H2J6Z0</accession>
<organism evidence="1 2">
    <name type="scientific">Marinitoga piezophila (strain DSM 14283 / JCM 11233 / KA3)</name>
    <dbReference type="NCBI Taxonomy" id="443254"/>
    <lineage>
        <taxon>Bacteria</taxon>
        <taxon>Thermotogati</taxon>
        <taxon>Thermotogota</taxon>
        <taxon>Thermotogae</taxon>
        <taxon>Petrotogales</taxon>
        <taxon>Petrotogaceae</taxon>
        <taxon>Marinitoga</taxon>
    </lineage>
</organism>
<dbReference type="AlphaFoldDB" id="H2J6Z0"/>
<reference evidence="2" key="2">
    <citation type="submission" date="2012-01" db="EMBL/GenBank/DDBJ databases">
        <title>Complete sequence of chromosome of Marinitoga piezophila KA3.</title>
        <authorList>
            <person name="Lucas S."/>
            <person name="Han J."/>
            <person name="Lapidus A."/>
            <person name="Cheng J.-F."/>
            <person name="Goodwin L."/>
            <person name="Pitluck S."/>
            <person name="Peters L."/>
            <person name="Mikhailova N."/>
            <person name="Teshima H."/>
            <person name="Detter J.C."/>
            <person name="Han C."/>
            <person name="Tapia R."/>
            <person name="Land M."/>
            <person name="Hauser L."/>
            <person name="Kyrpides N."/>
            <person name="Ivanova N."/>
            <person name="Pagani I."/>
            <person name="Jebbar M."/>
            <person name="Vannier P."/>
            <person name="Oger P."/>
            <person name="Cario A."/>
            <person name="Bartlett D."/>
            <person name="Noll K.M."/>
            <person name="Woyke T."/>
        </authorList>
    </citation>
    <scope>NUCLEOTIDE SEQUENCE [LARGE SCALE GENOMIC DNA]</scope>
    <source>
        <strain evidence="2">DSM 14283 / JCM 11233 / KA3</strain>
    </source>
</reference>
<proteinExistence type="predicted"/>
<dbReference type="RefSeq" id="WP_014296327.1">
    <property type="nucleotide sequence ID" value="NC_016751.1"/>
</dbReference>
<name>H2J6Z0_MARPK</name>
<dbReference type="HOGENOM" id="CLU_3154628_0_0_0"/>
<dbReference type="STRING" id="443254.Marpi_0839"/>